<evidence type="ECO:0000313" key="11">
    <source>
        <dbReference type="EMBL" id="QNP44059.1"/>
    </source>
</evidence>
<dbReference type="RefSeq" id="WP_187715481.1">
    <property type="nucleotide sequence ID" value="NZ_BAABJC010000001.1"/>
</dbReference>
<keyword evidence="6 10" id="KW-0472">Membrane</keyword>
<keyword evidence="5 10" id="KW-1133">Transmembrane helix</keyword>
<dbReference type="Proteomes" id="UP000516134">
    <property type="component" value="Chromosome"/>
</dbReference>
<protein>
    <recommendedName>
        <fullName evidence="8">Guanidinium exporter</fullName>
    </recommendedName>
</protein>
<dbReference type="PANTHER" id="PTHR30561">
    <property type="entry name" value="SMR FAMILY PROTON-DEPENDENT DRUG EFFLUX TRANSPORTER SUGE"/>
    <property type="match status" value="1"/>
</dbReference>
<comment type="subcellular location">
    <subcellularLocation>
        <location evidence="1 9">Cell membrane</location>
        <topology evidence="1 9">Multi-pass membrane protein</topology>
    </subcellularLocation>
</comment>
<evidence type="ECO:0000256" key="10">
    <source>
        <dbReference type="SAM" id="Phobius"/>
    </source>
</evidence>
<dbReference type="InterPro" id="IPR000390">
    <property type="entry name" value="Small_drug/metabolite_transptr"/>
</dbReference>
<evidence type="ECO:0000256" key="9">
    <source>
        <dbReference type="RuleBase" id="RU003942"/>
    </source>
</evidence>
<evidence type="ECO:0000256" key="3">
    <source>
        <dbReference type="ARBA" id="ARBA00022475"/>
    </source>
</evidence>
<name>A0ABX6T2N2_9SPHN</name>
<feature type="transmembrane region" description="Helical" evidence="10">
    <location>
        <begin position="85"/>
        <end position="103"/>
    </location>
</feature>
<dbReference type="Gene3D" id="1.10.3730.20">
    <property type="match status" value="1"/>
</dbReference>
<keyword evidence="12" id="KW-1185">Reference proteome</keyword>
<keyword evidence="3" id="KW-1003">Cell membrane</keyword>
<sequence length="104" mass="11016">MAWFWLIVGGLFEVGFTTSLRFVDGFRNLPWTLAFLASVAISMGLLELASRSIPMGTAYAVWGGIGAVGTVIVGILWFGEPAATIRILLIFAIVAAIAGLKLTA</sequence>
<keyword evidence="2" id="KW-0813">Transport</keyword>
<dbReference type="Pfam" id="PF00893">
    <property type="entry name" value="Multi_Drug_Res"/>
    <property type="match status" value="1"/>
</dbReference>
<evidence type="ECO:0000256" key="2">
    <source>
        <dbReference type="ARBA" id="ARBA00022448"/>
    </source>
</evidence>
<evidence type="ECO:0000256" key="8">
    <source>
        <dbReference type="ARBA" id="ARBA00039168"/>
    </source>
</evidence>
<evidence type="ECO:0000256" key="4">
    <source>
        <dbReference type="ARBA" id="ARBA00022692"/>
    </source>
</evidence>
<dbReference type="InterPro" id="IPR045324">
    <property type="entry name" value="Small_multidrug_res"/>
</dbReference>
<keyword evidence="4 9" id="KW-0812">Transmembrane</keyword>
<evidence type="ECO:0000313" key="12">
    <source>
        <dbReference type="Proteomes" id="UP000516134"/>
    </source>
</evidence>
<dbReference type="PANTHER" id="PTHR30561:SF0">
    <property type="entry name" value="GUANIDINIUM EXPORTER"/>
    <property type="match status" value="1"/>
</dbReference>
<comment type="similarity">
    <text evidence="7">Belongs to the drug/metabolite transporter (DMT) superfamily. Small multidrug resistance (SMR) (TC 2.A.7.1) family. Gdx/SugE subfamily.</text>
</comment>
<feature type="transmembrane region" description="Helical" evidence="10">
    <location>
        <begin position="58"/>
        <end position="79"/>
    </location>
</feature>
<evidence type="ECO:0000256" key="1">
    <source>
        <dbReference type="ARBA" id="ARBA00004651"/>
    </source>
</evidence>
<evidence type="ECO:0000256" key="6">
    <source>
        <dbReference type="ARBA" id="ARBA00023136"/>
    </source>
</evidence>
<dbReference type="EMBL" id="CP060780">
    <property type="protein sequence ID" value="QNP44059.1"/>
    <property type="molecule type" value="Genomic_DNA"/>
</dbReference>
<organism evidence="11 12">
    <name type="scientific">Sphingomonas daechungensis</name>
    <dbReference type="NCBI Taxonomy" id="1176646"/>
    <lineage>
        <taxon>Bacteria</taxon>
        <taxon>Pseudomonadati</taxon>
        <taxon>Pseudomonadota</taxon>
        <taxon>Alphaproteobacteria</taxon>
        <taxon>Sphingomonadales</taxon>
        <taxon>Sphingomonadaceae</taxon>
        <taxon>Sphingomonas</taxon>
    </lineage>
</organism>
<dbReference type="SUPFAM" id="SSF103481">
    <property type="entry name" value="Multidrug resistance efflux transporter EmrE"/>
    <property type="match status" value="1"/>
</dbReference>
<proteinExistence type="inferred from homology"/>
<gene>
    <name evidence="11" type="ORF">H9L15_05725</name>
</gene>
<evidence type="ECO:0000256" key="7">
    <source>
        <dbReference type="ARBA" id="ARBA00038151"/>
    </source>
</evidence>
<accession>A0ABX6T2N2</accession>
<reference evidence="11 12" key="1">
    <citation type="submission" date="2020-08" db="EMBL/GenBank/DDBJ databases">
        <title>Genome sequence of Sphingomonas daechungensis KACC 18115T.</title>
        <authorList>
            <person name="Hyun D.-W."/>
            <person name="Bae J.-W."/>
        </authorList>
    </citation>
    <scope>NUCLEOTIDE SEQUENCE [LARGE SCALE GENOMIC DNA]</scope>
    <source>
        <strain evidence="11 12">KACC 18115</strain>
    </source>
</reference>
<feature type="transmembrane region" description="Helical" evidence="10">
    <location>
        <begin position="29"/>
        <end position="46"/>
    </location>
</feature>
<dbReference type="InterPro" id="IPR037185">
    <property type="entry name" value="EmrE-like"/>
</dbReference>
<evidence type="ECO:0000256" key="5">
    <source>
        <dbReference type="ARBA" id="ARBA00022989"/>
    </source>
</evidence>